<dbReference type="Proteomes" id="UP000178726">
    <property type="component" value="Unassembled WGS sequence"/>
</dbReference>
<feature type="binding site" evidence="7">
    <location>
        <position position="229"/>
    </location>
    <ligand>
        <name>Zn(2+)</name>
        <dbReference type="ChEBI" id="CHEBI:29105"/>
        <label>3</label>
    </ligand>
</feature>
<dbReference type="NCBIfam" id="TIGR00587">
    <property type="entry name" value="nfo"/>
    <property type="match status" value="1"/>
</dbReference>
<evidence type="ECO:0000256" key="3">
    <source>
        <dbReference type="ARBA" id="ARBA00022763"/>
    </source>
</evidence>
<dbReference type="PANTHER" id="PTHR21445:SF0">
    <property type="entry name" value="APURINIC-APYRIMIDINIC ENDONUCLEASE"/>
    <property type="match status" value="1"/>
</dbReference>
<evidence type="ECO:0000256" key="6">
    <source>
        <dbReference type="ARBA" id="ARBA00023204"/>
    </source>
</evidence>
<comment type="caution">
    <text evidence="9">The sequence shown here is derived from an EMBL/GenBank/DDBJ whole genome shotgun (WGS) entry which is preliminary data.</text>
</comment>
<evidence type="ECO:0000256" key="5">
    <source>
        <dbReference type="ARBA" id="ARBA00022833"/>
    </source>
</evidence>
<dbReference type="GO" id="GO:0008081">
    <property type="term" value="F:phosphoric diester hydrolase activity"/>
    <property type="evidence" value="ECO:0007669"/>
    <property type="project" value="TreeGrafter"/>
</dbReference>
<name>A0A1F6NA49_9BACT</name>
<keyword evidence="6 7" id="KW-0234">DNA repair</keyword>
<feature type="binding site" evidence="7">
    <location>
        <position position="180"/>
    </location>
    <ligand>
        <name>Zn(2+)</name>
        <dbReference type="ChEBI" id="CHEBI:29105"/>
        <label>3</label>
    </ligand>
</feature>
<evidence type="ECO:0000256" key="7">
    <source>
        <dbReference type="HAMAP-Rule" id="MF_00152"/>
    </source>
</evidence>
<evidence type="ECO:0000256" key="1">
    <source>
        <dbReference type="ARBA" id="ARBA00005340"/>
    </source>
</evidence>
<keyword evidence="2 7" id="KW-0479">Metal-binding</keyword>
<evidence type="ECO:0000256" key="4">
    <source>
        <dbReference type="ARBA" id="ARBA00022801"/>
    </source>
</evidence>
<dbReference type="GO" id="GO:0003677">
    <property type="term" value="F:DNA binding"/>
    <property type="evidence" value="ECO:0007669"/>
    <property type="project" value="InterPro"/>
</dbReference>
<evidence type="ECO:0000256" key="2">
    <source>
        <dbReference type="ARBA" id="ARBA00022723"/>
    </source>
</evidence>
<comment type="caution">
    <text evidence="7">Lacks conserved residue(s) required for the propagation of feature annotation.</text>
</comment>
<keyword evidence="5 7" id="KW-0862">Zinc</keyword>
<dbReference type="PROSITE" id="PS00731">
    <property type="entry name" value="AP_NUCLEASE_F2_3"/>
    <property type="match status" value="1"/>
</dbReference>
<feature type="domain" description="Xylose isomerase-like TIM barrel" evidence="8">
    <location>
        <begin position="19"/>
        <end position="261"/>
    </location>
</feature>
<dbReference type="STRING" id="1798689.A3I29_00690"/>
<keyword evidence="3 7" id="KW-0227">DNA damage</keyword>
<comment type="similarity">
    <text evidence="1 7">Belongs to the AP endonuclease 2 family.</text>
</comment>
<dbReference type="GO" id="GO:0006284">
    <property type="term" value="P:base-excision repair"/>
    <property type="evidence" value="ECO:0007669"/>
    <property type="project" value="TreeGrafter"/>
</dbReference>
<organism evidence="9 10">
    <name type="scientific">Candidatus Magasanikbacteria bacterium RIFCSPLOWO2_02_FULL_44_11</name>
    <dbReference type="NCBI Taxonomy" id="1798689"/>
    <lineage>
        <taxon>Bacteria</taxon>
        <taxon>Candidatus Magasanikiibacteriota</taxon>
    </lineage>
</organism>
<dbReference type="SMART" id="SM00518">
    <property type="entry name" value="AP2Ec"/>
    <property type="match status" value="1"/>
</dbReference>
<dbReference type="Gene3D" id="3.20.20.150">
    <property type="entry name" value="Divalent-metal-dependent TIM barrel enzymes"/>
    <property type="match status" value="1"/>
</dbReference>
<keyword evidence="4 7" id="KW-0378">Hydrolase</keyword>
<feature type="binding site" evidence="7">
    <location>
        <position position="66"/>
    </location>
    <ligand>
        <name>Zn(2+)</name>
        <dbReference type="ChEBI" id="CHEBI:29105"/>
        <label>1</label>
    </ligand>
</feature>
<reference evidence="9 10" key="1">
    <citation type="journal article" date="2016" name="Nat. Commun.">
        <title>Thousands of microbial genomes shed light on interconnected biogeochemical processes in an aquifer system.</title>
        <authorList>
            <person name="Anantharaman K."/>
            <person name="Brown C.T."/>
            <person name="Hug L.A."/>
            <person name="Sharon I."/>
            <person name="Castelle C.J."/>
            <person name="Probst A.J."/>
            <person name="Thomas B.C."/>
            <person name="Singh A."/>
            <person name="Wilkins M.J."/>
            <person name="Karaoz U."/>
            <person name="Brodie E.L."/>
            <person name="Williams K.H."/>
            <person name="Hubbard S.S."/>
            <person name="Banfield J.F."/>
        </authorList>
    </citation>
    <scope>NUCLEOTIDE SEQUENCE [LARGE SCALE GENOMIC DNA]</scope>
</reference>
<evidence type="ECO:0000313" key="9">
    <source>
        <dbReference type="EMBL" id="OGH80741.1"/>
    </source>
</evidence>
<sequence>MLFGAHVSIAGGLFNAPLNAAKIGCEVFQIFSRSPHGGWVAPLDDEIAALFRKNADLCAQREWYIHTPYFINFSSANNRIHYSSISVVREELERGTMLGAAYVMTHLGSYKDLGEEQGYKKLIGGLIKVFDGYKGTTGLLLEISAGSGEIVGDTFEEIVKIIDHPKLKKIPLGVCYDTQHGFASGYDIRTKETVEATFKKFDKLIGIDKLKMFHCNDSKVEFNAHRDRHEHIGEGYIGKKGFEALLRHPLLQEKNFILATEHNKVVADLQVLRTIHNKKV</sequence>
<feature type="binding site" evidence="7">
    <location>
        <position position="106"/>
    </location>
    <ligand>
        <name>Zn(2+)</name>
        <dbReference type="ChEBI" id="CHEBI:29105"/>
        <label>1</label>
    </ligand>
</feature>
<feature type="binding site" evidence="7">
    <location>
        <position position="227"/>
    </location>
    <ligand>
        <name>Zn(2+)</name>
        <dbReference type="ChEBI" id="CHEBI:29105"/>
        <label>3</label>
    </ligand>
</feature>
<dbReference type="GO" id="GO:0008833">
    <property type="term" value="F:deoxyribonuclease IV (phage-T4-induced) activity"/>
    <property type="evidence" value="ECO:0007669"/>
    <property type="project" value="UniProtKB-UniRule"/>
</dbReference>
<dbReference type="CDD" id="cd00019">
    <property type="entry name" value="AP2Ec"/>
    <property type="match status" value="1"/>
</dbReference>
<dbReference type="Pfam" id="PF01261">
    <property type="entry name" value="AP_endonuc_2"/>
    <property type="match status" value="1"/>
</dbReference>
<feature type="binding site" evidence="7">
    <location>
        <position position="177"/>
    </location>
    <ligand>
        <name>Zn(2+)</name>
        <dbReference type="ChEBI" id="CHEBI:29105"/>
        <label>2</label>
    </ligand>
</feature>
<gene>
    <name evidence="7" type="primary">nfo</name>
    <name evidence="9" type="ORF">A3I29_00690</name>
</gene>
<dbReference type="SUPFAM" id="SSF51658">
    <property type="entry name" value="Xylose isomerase-like"/>
    <property type="match status" value="1"/>
</dbReference>
<dbReference type="AlphaFoldDB" id="A0A1F6NA49"/>
<dbReference type="EC" id="3.1.21.2" evidence="7"/>
<dbReference type="InterPro" id="IPR001719">
    <property type="entry name" value="AP_endonuc_2"/>
</dbReference>
<proteinExistence type="inferred from homology"/>
<dbReference type="InterPro" id="IPR036237">
    <property type="entry name" value="Xyl_isomerase-like_sf"/>
</dbReference>
<feature type="binding site" evidence="7">
    <location>
        <position position="142"/>
    </location>
    <ligand>
        <name>Zn(2+)</name>
        <dbReference type="ChEBI" id="CHEBI:29105"/>
        <label>2</label>
    </ligand>
</feature>
<dbReference type="PROSITE" id="PS51432">
    <property type="entry name" value="AP_NUCLEASE_F2_4"/>
    <property type="match status" value="1"/>
</dbReference>
<comment type="function">
    <text evidence="7">Endonuclease IV plays a role in DNA repair. It cleaves phosphodiester bonds at apurinic or apyrimidinic (AP) sites, generating a 3'-hydroxyl group and a 5'-terminal sugar phosphate.</text>
</comment>
<evidence type="ECO:0000313" key="10">
    <source>
        <dbReference type="Proteomes" id="UP000178726"/>
    </source>
</evidence>
<dbReference type="EMBL" id="MFQK01000032">
    <property type="protein sequence ID" value="OGH80741.1"/>
    <property type="molecule type" value="Genomic_DNA"/>
</dbReference>
<feature type="binding site" evidence="7">
    <location>
        <position position="214"/>
    </location>
    <ligand>
        <name>Zn(2+)</name>
        <dbReference type="ChEBI" id="CHEBI:29105"/>
        <label>2</label>
    </ligand>
</feature>
<dbReference type="GO" id="GO:0008270">
    <property type="term" value="F:zinc ion binding"/>
    <property type="evidence" value="ECO:0007669"/>
    <property type="project" value="UniProtKB-UniRule"/>
</dbReference>
<protein>
    <recommendedName>
        <fullName evidence="7">Probable endonuclease 4</fullName>
        <ecNumber evidence="7">3.1.21.2</ecNumber>
    </recommendedName>
    <alternativeName>
        <fullName evidence="7">Endodeoxyribonuclease IV</fullName>
    </alternativeName>
    <alternativeName>
        <fullName evidence="7">Endonuclease IV</fullName>
    </alternativeName>
</protein>
<keyword evidence="7" id="KW-0540">Nuclease</keyword>
<feature type="binding site" evidence="7">
    <location>
        <position position="142"/>
    </location>
    <ligand>
        <name>Zn(2+)</name>
        <dbReference type="ChEBI" id="CHEBI:29105"/>
        <label>1</label>
    </ligand>
</feature>
<dbReference type="InterPro" id="IPR018246">
    <property type="entry name" value="AP_endonuc_F2_Zn_BS"/>
</dbReference>
<comment type="catalytic activity">
    <reaction evidence="7">
        <text>Endonucleolytic cleavage to 5'-phosphooligonucleotide end-products.</text>
        <dbReference type="EC" id="3.1.21.2"/>
    </reaction>
</comment>
<accession>A0A1F6NA49</accession>
<dbReference type="InterPro" id="IPR013022">
    <property type="entry name" value="Xyl_isomerase-like_TIM-brl"/>
</dbReference>
<keyword evidence="7" id="KW-0255">Endonuclease</keyword>
<dbReference type="GO" id="GO:0003906">
    <property type="term" value="F:DNA-(apurinic or apyrimidinic site) endonuclease activity"/>
    <property type="evidence" value="ECO:0007669"/>
    <property type="project" value="TreeGrafter"/>
</dbReference>
<evidence type="ECO:0000259" key="8">
    <source>
        <dbReference type="Pfam" id="PF01261"/>
    </source>
</evidence>
<dbReference type="PANTHER" id="PTHR21445">
    <property type="entry name" value="ENDONUCLEASE IV ENDODEOXYRIBONUCLEASE IV"/>
    <property type="match status" value="1"/>
</dbReference>
<dbReference type="HAMAP" id="MF_00152">
    <property type="entry name" value="Nfo"/>
    <property type="match status" value="1"/>
</dbReference>
<comment type="cofactor">
    <cofactor evidence="7">
        <name>Zn(2+)</name>
        <dbReference type="ChEBI" id="CHEBI:29105"/>
    </cofactor>
    <text evidence="7">Binds 3 Zn(2+) ions.</text>
</comment>